<evidence type="ECO:0000313" key="3">
    <source>
        <dbReference type="Proteomes" id="UP001409585"/>
    </source>
</evidence>
<sequence length="127" mass="13297">MPNQQQPTPKGPKKASAANLGLRALIIAAVATTAVAVLSSCSFVKLTEAGEKVDLRENSGTENCKRIGVITVSGVDKVGFINRKDTKVGSELLNQARNDAAGMGANVLVPLGMPIEGKQKFEAYDCP</sequence>
<keyword evidence="1" id="KW-1133">Transmembrane helix</keyword>
<keyword evidence="3" id="KW-1185">Reference proteome</keyword>
<gene>
    <name evidence="2" type="ORF">GCM10025791_32360</name>
</gene>
<proteinExistence type="predicted"/>
<name>A0AAV3U5N3_9ALTE</name>
<dbReference type="Pfam" id="PF13698">
    <property type="entry name" value="DUF4156"/>
    <property type="match status" value="1"/>
</dbReference>
<comment type="caution">
    <text evidence="2">The sequence shown here is derived from an EMBL/GenBank/DDBJ whole genome shotgun (WGS) entry which is preliminary data.</text>
</comment>
<reference evidence="3" key="1">
    <citation type="journal article" date="2019" name="Int. J. Syst. Evol. Microbiol.">
        <title>The Global Catalogue of Microorganisms (GCM) 10K type strain sequencing project: providing services to taxonomists for standard genome sequencing and annotation.</title>
        <authorList>
            <consortium name="The Broad Institute Genomics Platform"/>
            <consortium name="The Broad Institute Genome Sequencing Center for Infectious Disease"/>
            <person name="Wu L."/>
            <person name="Ma J."/>
        </authorList>
    </citation>
    <scope>NUCLEOTIDE SEQUENCE [LARGE SCALE GENOMIC DNA]</scope>
    <source>
        <strain evidence="3">JCM 19134</strain>
    </source>
</reference>
<organism evidence="2 3">
    <name type="scientific">Halioxenophilus aromaticivorans</name>
    <dbReference type="NCBI Taxonomy" id="1306992"/>
    <lineage>
        <taxon>Bacteria</taxon>
        <taxon>Pseudomonadati</taxon>
        <taxon>Pseudomonadota</taxon>
        <taxon>Gammaproteobacteria</taxon>
        <taxon>Alteromonadales</taxon>
        <taxon>Alteromonadaceae</taxon>
        <taxon>Halioxenophilus</taxon>
    </lineage>
</organism>
<dbReference type="EMBL" id="BAABLX010000028">
    <property type="protein sequence ID" value="GAA4949642.1"/>
    <property type="molecule type" value="Genomic_DNA"/>
</dbReference>
<dbReference type="RefSeq" id="WP_345424635.1">
    <property type="nucleotide sequence ID" value="NZ_AP031496.1"/>
</dbReference>
<evidence type="ECO:0000313" key="2">
    <source>
        <dbReference type="EMBL" id="GAA4949642.1"/>
    </source>
</evidence>
<keyword evidence="1" id="KW-0472">Membrane</keyword>
<keyword evidence="1" id="KW-0812">Transmembrane</keyword>
<protein>
    <recommendedName>
        <fullName evidence="4">DUF4156 domain-containing protein</fullName>
    </recommendedName>
</protein>
<accession>A0AAV3U5N3</accession>
<feature type="transmembrane region" description="Helical" evidence="1">
    <location>
        <begin position="20"/>
        <end position="38"/>
    </location>
</feature>
<dbReference type="Proteomes" id="UP001409585">
    <property type="component" value="Unassembled WGS sequence"/>
</dbReference>
<evidence type="ECO:0000256" key="1">
    <source>
        <dbReference type="SAM" id="Phobius"/>
    </source>
</evidence>
<dbReference type="AlphaFoldDB" id="A0AAV3U5N3"/>
<dbReference type="InterPro" id="IPR025294">
    <property type="entry name" value="DUF4156"/>
</dbReference>
<evidence type="ECO:0008006" key="4">
    <source>
        <dbReference type="Google" id="ProtNLM"/>
    </source>
</evidence>